<accession>A0A2M7T962</accession>
<evidence type="ECO:0000313" key="2">
    <source>
        <dbReference type="Proteomes" id="UP000230956"/>
    </source>
</evidence>
<evidence type="ECO:0000313" key="1">
    <source>
        <dbReference type="EMBL" id="PIZ40622.1"/>
    </source>
</evidence>
<dbReference type="AlphaFoldDB" id="A0A2M7T962"/>
<proteinExistence type="predicted"/>
<name>A0A2M7T962_9ACTN</name>
<dbReference type="RefSeq" id="WP_286678947.1">
    <property type="nucleotide sequence ID" value="NZ_MNXI01000117.1"/>
</dbReference>
<protein>
    <submittedName>
        <fullName evidence="1">Uncharacterized protein</fullName>
    </submittedName>
</protein>
<gene>
    <name evidence="1" type="ORF">COY37_03585</name>
</gene>
<comment type="caution">
    <text evidence="1">The sequence shown here is derived from an EMBL/GenBank/DDBJ whole genome shotgun (WGS) entry which is preliminary data.</text>
</comment>
<dbReference type="Proteomes" id="UP000230956">
    <property type="component" value="Unassembled WGS sequence"/>
</dbReference>
<sequence>MPESRIKAAINEFFKECCNNILEERITDYIVKELRTGRELSEVLTDPYVKDRIGEGHLVHVLGNKELLETYEQRIKKSMKAS</sequence>
<reference evidence="2" key="1">
    <citation type="submission" date="2017-09" db="EMBL/GenBank/DDBJ databases">
        <title>Depth-based differentiation of microbial function through sediment-hosted aquifers and enrichment of novel symbionts in the deep terrestrial subsurface.</title>
        <authorList>
            <person name="Probst A.J."/>
            <person name="Ladd B."/>
            <person name="Jarett J.K."/>
            <person name="Geller-Mcgrath D.E."/>
            <person name="Sieber C.M.K."/>
            <person name="Emerson J.B."/>
            <person name="Anantharaman K."/>
            <person name="Thomas B.C."/>
            <person name="Malmstrom R."/>
            <person name="Stieglmeier M."/>
            <person name="Klingl A."/>
            <person name="Woyke T."/>
            <person name="Ryan C.M."/>
            <person name="Banfield J.F."/>
        </authorList>
    </citation>
    <scope>NUCLEOTIDE SEQUENCE [LARGE SCALE GENOMIC DNA]</scope>
</reference>
<dbReference type="EMBL" id="PFNG01000085">
    <property type="protein sequence ID" value="PIZ40622.1"/>
    <property type="molecule type" value="Genomic_DNA"/>
</dbReference>
<organism evidence="1 2">
    <name type="scientific">Candidatus Aquicultor secundus</name>
    <dbReference type="NCBI Taxonomy" id="1973895"/>
    <lineage>
        <taxon>Bacteria</taxon>
        <taxon>Bacillati</taxon>
        <taxon>Actinomycetota</taxon>
        <taxon>Candidatus Aquicultoria</taxon>
        <taxon>Candidatus Aquicultorales</taxon>
        <taxon>Candidatus Aquicultoraceae</taxon>
        <taxon>Candidatus Aquicultor</taxon>
    </lineage>
</organism>